<feature type="transmembrane region" description="Helical" evidence="1">
    <location>
        <begin position="109"/>
        <end position="132"/>
    </location>
</feature>
<feature type="transmembrane region" description="Helical" evidence="1">
    <location>
        <begin position="59"/>
        <end position="78"/>
    </location>
</feature>
<proteinExistence type="predicted"/>
<dbReference type="Proteomes" id="UP000177885">
    <property type="component" value="Unassembled WGS sequence"/>
</dbReference>
<accession>A0A1F7TL52</accession>
<dbReference type="EMBL" id="MGDT01000006">
    <property type="protein sequence ID" value="OGL66695.1"/>
    <property type="molecule type" value="Genomic_DNA"/>
</dbReference>
<organism evidence="2 3">
    <name type="scientific">Candidatus Uhrbacteria bacterium RIFCSPHIGHO2_01_FULL_63_20</name>
    <dbReference type="NCBI Taxonomy" id="1802385"/>
    <lineage>
        <taxon>Bacteria</taxon>
        <taxon>Candidatus Uhriibacteriota</taxon>
    </lineage>
</organism>
<comment type="caution">
    <text evidence="2">The sequence shown here is derived from an EMBL/GenBank/DDBJ whole genome shotgun (WGS) entry which is preliminary data.</text>
</comment>
<evidence type="ECO:0000313" key="2">
    <source>
        <dbReference type="EMBL" id="OGL66695.1"/>
    </source>
</evidence>
<dbReference type="STRING" id="1802385.A2856_02935"/>
<name>A0A1F7TL52_9BACT</name>
<dbReference type="AlphaFoldDB" id="A0A1F7TL52"/>
<gene>
    <name evidence="2" type="ORF">A2856_02935</name>
</gene>
<sequence length="137" mass="15516">MARMRMSFNKAIACKNCSKLQMKRSEPLFRLAVLVTFISGLLVLPAARTDQMPSWVPDWIVAPLFLSFIIGFVLCFYYEYWDRKRSYACRECGHAETVQAPPLSFMERVFVFSIVGFVALLFIGIGALVVSFKVNGG</sequence>
<protein>
    <submittedName>
        <fullName evidence="2">Uncharacterized protein</fullName>
    </submittedName>
</protein>
<keyword evidence="1" id="KW-1133">Transmembrane helix</keyword>
<keyword evidence="1" id="KW-0472">Membrane</keyword>
<evidence type="ECO:0000256" key="1">
    <source>
        <dbReference type="SAM" id="Phobius"/>
    </source>
</evidence>
<reference evidence="2 3" key="1">
    <citation type="journal article" date="2016" name="Nat. Commun.">
        <title>Thousands of microbial genomes shed light on interconnected biogeochemical processes in an aquifer system.</title>
        <authorList>
            <person name="Anantharaman K."/>
            <person name="Brown C.T."/>
            <person name="Hug L.A."/>
            <person name="Sharon I."/>
            <person name="Castelle C.J."/>
            <person name="Probst A.J."/>
            <person name="Thomas B.C."/>
            <person name="Singh A."/>
            <person name="Wilkins M.J."/>
            <person name="Karaoz U."/>
            <person name="Brodie E.L."/>
            <person name="Williams K.H."/>
            <person name="Hubbard S.S."/>
            <person name="Banfield J.F."/>
        </authorList>
    </citation>
    <scope>NUCLEOTIDE SEQUENCE [LARGE SCALE GENOMIC DNA]</scope>
</reference>
<evidence type="ECO:0000313" key="3">
    <source>
        <dbReference type="Proteomes" id="UP000177885"/>
    </source>
</evidence>
<keyword evidence="1" id="KW-0812">Transmembrane</keyword>